<proteinExistence type="predicted"/>
<evidence type="ECO:0000313" key="1">
    <source>
        <dbReference type="EMBL" id="TCD08338.1"/>
    </source>
</evidence>
<gene>
    <name evidence="1" type="ORF">EZ449_13130</name>
</gene>
<dbReference type="OrthoDB" id="947646at2"/>
<organism evidence="1 2">
    <name type="scientific">Pedobacter frigidisoli</name>
    <dbReference type="NCBI Taxonomy" id="2530455"/>
    <lineage>
        <taxon>Bacteria</taxon>
        <taxon>Pseudomonadati</taxon>
        <taxon>Bacteroidota</taxon>
        <taxon>Sphingobacteriia</taxon>
        <taxon>Sphingobacteriales</taxon>
        <taxon>Sphingobacteriaceae</taxon>
        <taxon>Pedobacter</taxon>
    </lineage>
</organism>
<keyword evidence="2" id="KW-1185">Reference proteome</keyword>
<dbReference type="RefSeq" id="WP_131559474.1">
    <property type="nucleotide sequence ID" value="NZ_SJSN01000009.1"/>
</dbReference>
<dbReference type="EMBL" id="SJSN01000009">
    <property type="protein sequence ID" value="TCD08338.1"/>
    <property type="molecule type" value="Genomic_DNA"/>
</dbReference>
<dbReference type="Proteomes" id="UP000291485">
    <property type="component" value="Unassembled WGS sequence"/>
</dbReference>
<comment type="caution">
    <text evidence="1">The sequence shown here is derived from an EMBL/GenBank/DDBJ whole genome shotgun (WGS) entry which is preliminary data.</text>
</comment>
<dbReference type="AlphaFoldDB" id="A0A4R0P2U9"/>
<evidence type="ECO:0000313" key="2">
    <source>
        <dbReference type="Proteomes" id="UP000291485"/>
    </source>
</evidence>
<reference evidence="1 2" key="1">
    <citation type="submission" date="2019-02" db="EMBL/GenBank/DDBJ databases">
        <title>Pedobacter sp. RP-3-11 sp. nov., isolated from Arctic soil.</title>
        <authorList>
            <person name="Dahal R.H."/>
        </authorList>
    </citation>
    <scope>NUCLEOTIDE SEQUENCE [LARGE SCALE GENOMIC DNA]</scope>
    <source>
        <strain evidence="1 2">RP-3-11</strain>
    </source>
</reference>
<sequence length="200" mass="22229">MEKEDLIPSQQIGKQTDAEQEKLFSSPKAAGEAYHLAMVKLLDVNAWHKISGIDTTYFELFDRNGNSHHHTAKESDYIRIDVSGAVASEGKCYWVCIEHMECYSQHETDVEFTLFVARPCKVPGEIGGSVAHFFTNRATSTFMVFRRGNVLTAGIYGRNEVANTVPDGMLDKSRNVVYKNGSADGMSFAQWQLVLAGILA</sequence>
<name>A0A4R0P2U9_9SPHI</name>
<protein>
    <submittedName>
        <fullName evidence="1">Uncharacterized protein</fullName>
    </submittedName>
</protein>
<accession>A0A4R0P2U9</accession>